<protein>
    <recommendedName>
        <fullName evidence="5">TNase-like domain-containing protein</fullName>
    </recommendedName>
</protein>
<comment type="caution">
    <text evidence="6">The sequence shown here is derived from an EMBL/GenBank/DDBJ whole genome shotgun (WGS) entry which is preliminary data.</text>
</comment>
<keyword evidence="4" id="KW-1133">Transmembrane helix</keyword>
<dbReference type="GO" id="GO:0016787">
    <property type="term" value="F:hydrolase activity"/>
    <property type="evidence" value="ECO:0007669"/>
    <property type="project" value="UniProtKB-KW"/>
</dbReference>
<dbReference type="PANTHER" id="PTHR12302:SF3">
    <property type="entry name" value="SERINE_THREONINE-PROTEIN KINASE 31"/>
    <property type="match status" value="1"/>
</dbReference>
<dbReference type="Pfam" id="PF00565">
    <property type="entry name" value="SNase"/>
    <property type="match status" value="1"/>
</dbReference>
<keyword evidence="2" id="KW-0255">Endonuclease</keyword>
<dbReference type="STRING" id="1293911.H710_00934"/>
<dbReference type="PANTHER" id="PTHR12302">
    <property type="entry name" value="EBNA2 BINDING PROTEIN P100"/>
    <property type="match status" value="1"/>
</dbReference>
<evidence type="ECO:0000313" key="7">
    <source>
        <dbReference type="Proteomes" id="UP000031740"/>
    </source>
</evidence>
<dbReference type="RefSeq" id="WP_041849656.1">
    <property type="nucleotide sequence ID" value="NZ_KL503804.1"/>
</dbReference>
<keyword evidence="3" id="KW-0378">Hydrolase</keyword>
<dbReference type="HOGENOM" id="CLU_046484_6_2_5"/>
<evidence type="ECO:0000256" key="4">
    <source>
        <dbReference type="SAM" id="Phobius"/>
    </source>
</evidence>
<sequence>MKEKATLHSNLDSFKKKVFSLIVLVTTIFTNMVVYTEYAQTQKPISIKSIKGYASVIDGDSIKVSDIMVRLIGIDAPELHQFCGMKTKRYPCGQKAKEYLKRLITKKIVTCYWNIKDKYRRILGTCQTKQVKNINATMVQNGWAVSYNSYRKEEEEARKKKKGIWQSSFQQPREWRRIHLNKRAQ</sequence>
<name>A0A072R1E9_BARBA</name>
<keyword evidence="1" id="KW-0540">Nuclease</keyword>
<keyword evidence="4" id="KW-0472">Membrane</keyword>
<evidence type="ECO:0000313" key="6">
    <source>
        <dbReference type="EMBL" id="KEG19718.1"/>
    </source>
</evidence>
<dbReference type="AlphaFoldDB" id="A0A072R1E9"/>
<feature type="transmembrane region" description="Helical" evidence="4">
    <location>
        <begin position="18"/>
        <end position="38"/>
    </location>
</feature>
<organism evidence="6 7">
    <name type="scientific">Bartonella bacilliformis Ver097</name>
    <dbReference type="NCBI Taxonomy" id="1293911"/>
    <lineage>
        <taxon>Bacteria</taxon>
        <taxon>Pseudomonadati</taxon>
        <taxon>Pseudomonadota</taxon>
        <taxon>Alphaproteobacteria</taxon>
        <taxon>Hyphomicrobiales</taxon>
        <taxon>Bartonellaceae</taxon>
        <taxon>Bartonella</taxon>
    </lineage>
</organism>
<evidence type="ECO:0000259" key="5">
    <source>
        <dbReference type="PROSITE" id="PS50830"/>
    </source>
</evidence>
<dbReference type="InterPro" id="IPR035437">
    <property type="entry name" value="SNase_OB-fold_sf"/>
</dbReference>
<evidence type="ECO:0000256" key="2">
    <source>
        <dbReference type="ARBA" id="ARBA00022759"/>
    </source>
</evidence>
<dbReference type="PATRIC" id="fig|1293911.3.peg.967"/>
<dbReference type="SMART" id="SM00318">
    <property type="entry name" value="SNc"/>
    <property type="match status" value="1"/>
</dbReference>
<dbReference type="EMBL" id="ASIV01000005">
    <property type="protein sequence ID" value="KEG19718.1"/>
    <property type="molecule type" value="Genomic_DNA"/>
</dbReference>
<proteinExistence type="predicted"/>
<keyword evidence="4" id="KW-0812">Transmembrane</keyword>
<evidence type="ECO:0000256" key="1">
    <source>
        <dbReference type="ARBA" id="ARBA00022722"/>
    </source>
</evidence>
<dbReference type="InterPro" id="IPR016071">
    <property type="entry name" value="Staphylococal_nuclease_OB-fold"/>
</dbReference>
<dbReference type="Proteomes" id="UP000031740">
    <property type="component" value="Unassembled WGS sequence"/>
</dbReference>
<dbReference type="SUPFAM" id="SSF50199">
    <property type="entry name" value="Staphylococcal nuclease"/>
    <property type="match status" value="1"/>
</dbReference>
<accession>A0A072R1E9</accession>
<gene>
    <name evidence="6" type="ORF">H710_00934</name>
</gene>
<reference evidence="6 7" key="1">
    <citation type="submission" date="2013-04" db="EMBL/GenBank/DDBJ databases">
        <title>The Genome Sequence of Bartonella bacilliformis Ver097.</title>
        <authorList>
            <consortium name="The Broad Institute Genomics Platform"/>
            <consortium name="The Broad Institute Genome Sequencing Center for Infectious Disease"/>
            <person name="Feldgarden M."/>
            <person name="Kirby J."/>
            <person name="Birtles R."/>
            <person name="Dasch G."/>
            <person name="Hendrix L."/>
            <person name="Koehler J."/>
            <person name="Walker B."/>
            <person name="Young S.K."/>
            <person name="Zeng Q."/>
            <person name="Gargeya S."/>
            <person name="Fitzgerald M."/>
            <person name="Haas B."/>
            <person name="Abouelleil A."/>
            <person name="Allen A.W."/>
            <person name="Alvarado L."/>
            <person name="Arachchi H.M."/>
            <person name="Berlin A.M."/>
            <person name="Chapman S.B."/>
            <person name="Gainer-Dewar J."/>
            <person name="Goldberg J."/>
            <person name="Griggs A."/>
            <person name="Gujja S."/>
            <person name="Hansen M."/>
            <person name="Howarth C."/>
            <person name="Imamovic A."/>
            <person name="Ireland A."/>
            <person name="Larimer J."/>
            <person name="McCowan C."/>
            <person name="Murphy C."/>
            <person name="Pearson M."/>
            <person name="Poon T.W."/>
            <person name="Priest M."/>
            <person name="Roberts A."/>
            <person name="Saif S."/>
            <person name="Shea T."/>
            <person name="Sisk P."/>
            <person name="Sykes S."/>
            <person name="Wortman J."/>
            <person name="Nusbaum C."/>
            <person name="Birren B."/>
        </authorList>
    </citation>
    <scope>NUCLEOTIDE SEQUENCE [LARGE SCALE GENOMIC DNA]</scope>
    <source>
        <strain evidence="6 7">Ver097</strain>
    </source>
</reference>
<feature type="domain" description="TNase-like" evidence="5">
    <location>
        <begin position="56"/>
        <end position="167"/>
    </location>
</feature>
<evidence type="ECO:0000256" key="3">
    <source>
        <dbReference type="ARBA" id="ARBA00022801"/>
    </source>
</evidence>
<dbReference type="Gene3D" id="2.40.50.90">
    <property type="match status" value="1"/>
</dbReference>
<dbReference type="GO" id="GO:0004519">
    <property type="term" value="F:endonuclease activity"/>
    <property type="evidence" value="ECO:0007669"/>
    <property type="project" value="UniProtKB-KW"/>
</dbReference>
<dbReference type="PROSITE" id="PS50830">
    <property type="entry name" value="TNASE_3"/>
    <property type="match status" value="1"/>
</dbReference>